<evidence type="ECO:0000313" key="4">
    <source>
        <dbReference type="EMBL" id="MBR7783176.1"/>
    </source>
</evidence>
<proteinExistence type="predicted"/>
<dbReference type="RefSeq" id="WP_212688470.1">
    <property type="nucleotide sequence ID" value="NZ_JAGSPN010000010.1"/>
</dbReference>
<sequence>MKKLLISTYFFTGLLTCAAASAQVYIGGSVGRYNWDAACVGISCKTSDTGFSVFGGYQINSTIAAELSYKDTGTLHTTGSSAGNLPTDVKGKSLAISALANAPIYQDLSAFAKFGIGYMRAEIRNGALGNFDHSSWQPVLGVGLNYKLNKNLTLRGEVESQKFDMSYSKKSMLGYSAGLQYAF</sequence>
<dbReference type="InterPro" id="IPR000498">
    <property type="entry name" value="OmpA-like_TM_dom"/>
</dbReference>
<dbReference type="EMBL" id="JAGSPN010000010">
    <property type="protein sequence ID" value="MBR7783176.1"/>
    <property type="molecule type" value="Genomic_DNA"/>
</dbReference>
<feature type="signal peptide" evidence="2">
    <location>
        <begin position="1"/>
        <end position="22"/>
    </location>
</feature>
<dbReference type="InterPro" id="IPR006315">
    <property type="entry name" value="OM_autotransptr_brl_dom"/>
</dbReference>
<dbReference type="InterPro" id="IPR011250">
    <property type="entry name" value="OMP/PagP_B-barrel"/>
</dbReference>
<dbReference type="GO" id="GO:0009279">
    <property type="term" value="C:cell outer membrane"/>
    <property type="evidence" value="ECO:0007669"/>
    <property type="project" value="UniProtKB-SubCell"/>
</dbReference>
<reference evidence="4" key="1">
    <citation type="submission" date="2021-04" db="EMBL/GenBank/DDBJ databases">
        <title>novel species isolated from subtropical streams in China.</title>
        <authorList>
            <person name="Lu H."/>
        </authorList>
    </citation>
    <scope>NUCLEOTIDE SEQUENCE</scope>
    <source>
        <strain evidence="4">LFS511W</strain>
    </source>
</reference>
<evidence type="ECO:0000256" key="1">
    <source>
        <dbReference type="ARBA" id="ARBA00004442"/>
    </source>
</evidence>
<gene>
    <name evidence="4" type="ORF">KDM89_13565</name>
</gene>
<dbReference type="Gene3D" id="2.40.160.20">
    <property type="match status" value="1"/>
</dbReference>
<dbReference type="Proteomes" id="UP000680067">
    <property type="component" value="Unassembled WGS sequence"/>
</dbReference>
<dbReference type="Pfam" id="PF01389">
    <property type="entry name" value="OmpA_membrane"/>
    <property type="match status" value="1"/>
</dbReference>
<evidence type="ECO:0000259" key="3">
    <source>
        <dbReference type="Pfam" id="PF01389"/>
    </source>
</evidence>
<organism evidence="4 5">
    <name type="scientific">Undibacterium luofuense</name>
    <dbReference type="NCBI Taxonomy" id="2828733"/>
    <lineage>
        <taxon>Bacteria</taxon>
        <taxon>Pseudomonadati</taxon>
        <taxon>Pseudomonadota</taxon>
        <taxon>Betaproteobacteria</taxon>
        <taxon>Burkholderiales</taxon>
        <taxon>Oxalobacteraceae</taxon>
        <taxon>Undibacterium</taxon>
    </lineage>
</organism>
<comment type="subcellular location">
    <subcellularLocation>
        <location evidence="1">Cell outer membrane</location>
    </subcellularLocation>
</comment>
<keyword evidence="5" id="KW-1185">Reference proteome</keyword>
<evidence type="ECO:0000313" key="5">
    <source>
        <dbReference type="Proteomes" id="UP000680067"/>
    </source>
</evidence>
<accession>A0A941I6Y0</accession>
<protein>
    <submittedName>
        <fullName evidence="4">Porin family protein</fullName>
    </submittedName>
</protein>
<dbReference type="NCBIfam" id="TIGR01414">
    <property type="entry name" value="autotrans_barl"/>
    <property type="match status" value="1"/>
</dbReference>
<dbReference type="AlphaFoldDB" id="A0A941I6Y0"/>
<comment type="caution">
    <text evidence="4">The sequence shown here is derived from an EMBL/GenBank/DDBJ whole genome shotgun (WGS) entry which is preliminary data.</text>
</comment>
<dbReference type="SUPFAM" id="SSF56925">
    <property type="entry name" value="OMPA-like"/>
    <property type="match status" value="1"/>
</dbReference>
<name>A0A941I6Y0_9BURK</name>
<evidence type="ECO:0000256" key="2">
    <source>
        <dbReference type="SAM" id="SignalP"/>
    </source>
</evidence>
<feature type="domain" description="Outer membrane protein OmpA-like transmembrane" evidence="3">
    <location>
        <begin position="21"/>
        <end position="157"/>
    </location>
</feature>
<feature type="chain" id="PRO_5038003580" evidence="2">
    <location>
        <begin position="23"/>
        <end position="183"/>
    </location>
</feature>
<keyword evidence="2" id="KW-0732">Signal</keyword>